<evidence type="ECO:0000256" key="2">
    <source>
        <dbReference type="ARBA" id="ARBA00022801"/>
    </source>
</evidence>
<sequence>MSEPIYSGDPNKPYIALTFDDGPYEITRKLLDVLRKHDVKATFFCIAPRILELPEIVQQTYKEGHLIANHSNDNQSLRTLDDNTILNKLRDTNEVIKQVTGYTPKYFRPPMGEPPFGDNRGDDRNRVTKLAETLGLTHIHWSDGGDTKDWESPGVGSIVESLLSAKNGSIILCHDLPGEGNKPRGEDTVKAVDIAIPQLKQRGLSFVTIEQLLSSTTQPPQRKCPPNSQIYEVQSGDDLSKIAEKFYGDGSEQSWRKIYEANKDLISVPEQIEPGWKLCIPQ</sequence>
<dbReference type="Pfam" id="PF01476">
    <property type="entry name" value="LysM"/>
    <property type="match status" value="1"/>
</dbReference>
<dbReference type="GO" id="GO:0046872">
    <property type="term" value="F:metal ion binding"/>
    <property type="evidence" value="ECO:0007669"/>
    <property type="project" value="UniProtKB-KW"/>
</dbReference>
<evidence type="ECO:0000256" key="1">
    <source>
        <dbReference type="ARBA" id="ARBA00022723"/>
    </source>
</evidence>
<reference evidence="5" key="1">
    <citation type="submission" date="2020-10" db="EMBL/GenBank/DDBJ databases">
        <authorList>
            <person name="Castelo-Branco R."/>
            <person name="Eusebio N."/>
            <person name="Adriana R."/>
            <person name="Vieira A."/>
            <person name="Brugerolle De Fraissinette N."/>
            <person name="Rezende De Castro R."/>
            <person name="Schneider M.P."/>
            <person name="Vasconcelos V."/>
            <person name="Leao P.N."/>
        </authorList>
    </citation>
    <scope>NUCLEOTIDE SEQUENCE</scope>
    <source>
        <strain evidence="5">LEGE 06105</strain>
    </source>
</reference>
<feature type="domain" description="LysM" evidence="4">
    <location>
        <begin position="229"/>
        <end position="280"/>
    </location>
</feature>
<evidence type="ECO:0000313" key="5">
    <source>
        <dbReference type="EMBL" id="MBE9211181.1"/>
    </source>
</evidence>
<proteinExistence type="predicted"/>
<dbReference type="SUPFAM" id="SSF54106">
    <property type="entry name" value="LysM domain"/>
    <property type="match status" value="1"/>
</dbReference>
<dbReference type="Proteomes" id="UP000620559">
    <property type="component" value="Unassembled WGS sequence"/>
</dbReference>
<dbReference type="InterPro" id="IPR050248">
    <property type="entry name" value="Polysacc_deacetylase_ArnD"/>
</dbReference>
<dbReference type="GO" id="GO:0005975">
    <property type="term" value="P:carbohydrate metabolic process"/>
    <property type="evidence" value="ECO:0007669"/>
    <property type="project" value="InterPro"/>
</dbReference>
<keyword evidence="6" id="KW-1185">Reference proteome</keyword>
<dbReference type="AlphaFoldDB" id="A0A8J7FBH0"/>
<keyword evidence="2" id="KW-0378">Hydrolase</keyword>
<dbReference type="CDD" id="cd10917">
    <property type="entry name" value="CE4_NodB_like_6s_7s"/>
    <property type="match status" value="1"/>
</dbReference>
<accession>A0A8J7FBH0</accession>
<dbReference type="Gene3D" id="3.10.350.10">
    <property type="entry name" value="LysM domain"/>
    <property type="match status" value="1"/>
</dbReference>
<dbReference type="InterPro" id="IPR036779">
    <property type="entry name" value="LysM_dom_sf"/>
</dbReference>
<feature type="domain" description="NodB homology" evidence="3">
    <location>
        <begin position="13"/>
        <end position="207"/>
    </location>
</feature>
<dbReference type="InterPro" id="IPR011330">
    <property type="entry name" value="Glyco_hydro/deAcase_b/a-brl"/>
</dbReference>
<evidence type="ECO:0000259" key="3">
    <source>
        <dbReference type="PROSITE" id="PS51677"/>
    </source>
</evidence>
<dbReference type="InterPro" id="IPR018392">
    <property type="entry name" value="LysM"/>
</dbReference>
<dbReference type="GO" id="GO:0016810">
    <property type="term" value="F:hydrolase activity, acting on carbon-nitrogen (but not peptide) bonds"/>
    <property type="evidence" value="ECO:0007669"/>
    <property type="project" value="InterPro"/>
</dbReference>
<dbReference type="PANTHER" id="PTHR10587:SF133">
    <property type="entry name" value="CHITIN DEACETYLASE 1-RELATED"/>
    <property type="match status" value="1"/>
</dbReference>
<dbReference type="PANTHER" id="PTHR10587">
    <property type="entry name" value="GLYCOSYL TRANSFERASE-RELATED"/>
    <property type="match status" value="1"/>
</dbReference>
<evidence type="ECO:0000259" key="4">
    <source>
        <dbReference type="PROSITE" id="PS51782"/>
    </source>
</evidence>
<dbReference type="GO" id="GO:0016020">
    <property type="term" value="C:membrane"/>
    <property type="evidence" value="ECO:0007669"/>
    <property type="project" value="TreeGrafter"/>
</dbReference>
<keyword evidence="1" id="KW-0479">Metal-binding</keyword>
<organism evidence="5 6">
    <name type="scientific">Plectonema cf. radiosum LEGE 06105</name>
    <dbReference type="NCBI Taxonomy" id="945769"/>
    <lineage>
        <taxon>Bacteria</taxon>
        <taxon>Bacillati</taxon>
        <taxon>Cyanobacteriota</taxon>
        <taxon>Cyanophyceae</taxon>
        <taxon>Oscillatoriophycideae</taxon>
        <taxon>Oscillatoriales</taxon>
        <taxon>Microcoleaceae</taxon>
        <taxon>Plectonema</taxon>
    </lineage>
</organism>
<dbReference type="SUPFAM" id="SSF88713">
    <property type="entry name" value="Glycoside hydrolase/deacetylase"/>
    <property type="match status" value="1"/>
</dbReference>
<dbReference type="Gene3D" id="3.20.20.370">
    <property type="entry name" value="Glycoside hydrolase/deacetylase"/>
    <property type="match status" value="1"/>
</dbReference>
<dbReference type="PROSITE" id="PS51677">
    <property type="entry name" value="NODB"/>
    <property type="match status" value="1"/>
</dbReference>
<dbReference type="RefSeq" id="WP_193915611.1">
    <property type="nucleotide sequence ID" value="NZ_JADEWL010000001.1"/>
</dbReference>
<evidence type="ECO:0000313" key="6">
    <source>
        <dbReference type="Proteomes" id="UP000620559"/>
    </source>
</evidence>
<dbReference type="CDD" id="cd00118">
    <property type="entry name" value="LysM"/>
    <property type="match status" value="1"/>
</dbReference>
<dbReference type="PROSITE" id="PS51782">
    <property type="entry name" value="LYSM"/>
    <property type="match status" value="1"/>
</dbReference>
<dbReference type="InterPro" id="IPR002509">
    <property type="entry name" value="NODB_dom"/>
</dbReference>
<protein>
    <submittedName>
        <fullName evidence="5">Polysaccharide deacetylase family protein</fullName>
    </submittedName>
</protein>
<comment type="caution">
    <text evidence="5">The sequence shown here is derived from an EMBL/GenBank/DDBJ whole genome shotgun (WGS) entry which is preliminary data.</text>
</comment>
<name>A0A8J7FBH0_9CYAN</name>
<dbReference type="Pfam" id="PF01522">
    <property type="entry name" value="Polysacc_deac_1"/>
    <property type="match status" value="1"/>
</dbReference>
<dbReference type="EMBL" id="JADEWL010000001">
    <property type="protein sequence ID" value="MBE9211181.1"/>
    <property type="molecule type" value="Genomic_DNA"/>
</dbReference>
<gene>
    <name evidence="5" type="ORF">IQ247_00355</name>
</gene>
<dbReference type="SMART" id="SM00257">
    <property type="entry name" value="LysM"/>
    <property type="match status" value="1"/>
</dbReference>